<keyword evidence="1" id="KW-0805">Transcription regulation</keyword>
<evidence type="ECO:0000256" key="2">
    <source>
        <dbReference type="ARBA" id="ARBA00023125"/>
    </source>
</evidence>
<name>A0AAJ1F9X2_9HYPH</name>
<dbReference type="Proteomes" id="UP001155380">
    <property type="component" value="Unassembled WGS sequence"/>
</dbReference>
<dbReference type="InterPro" id="IPR051011">
    <property type="entry name" value="Metal_resp_trans_reg"/>
</dbReference>
<feature type="domain" description="HTH arsR-type" evidence="4">
    <location>
        <begin position="3"/>
        <end position="92"/>
    </location>
</feature>
<organism evidence="5 6">
    <name type="scientific">Ciceribacter sichuanensis</name>
    <dbReference type="NCBI Taxonomy" id="2949647"/>
    <lineage>
        <taxon>Bacteria</taxon>
        <taxon>Pseudomonadati</taxon>
        <taxon>Pseudomonadota</taxon>
        <taxon>Alphaproteobacteria</taxon>
        <taxon>Hyphomicrobiales</taxon>
        <taxon>Rhizobiaceae</taxon>
        <taxon>Ciceribacter</taxon>
    </lineage>
</organism>
<dbReference type="InterPro" id="IPR001845">
    <property type="entry name" value="HTH_ArsR_DNA-bd_dom"/>
</dbReference>
<dbReference type="SUPFAM" id="SSF46785">
    <property type="entry name" value="Winged helix' DNA-binding domain"/>
    <property type="match status" value="1"/>
</dbReference>
<dbReference type="NCBIfam" id="NF033788">
    <property type="entry name" value="HTH_metalloreg"/>
    <property type="match status" value="1"/>
</dbReference>
<dbReference type="PANTHER" id="PTHR43132:SF2">
    <property type="entry name" value="ARSENICAL RESISTANCE OPERON REPRESSOR ARSR-RELATED"/>
    <property type="match status" value="1"/>
</dbReference>
<dbReference type="PRINTS" id="PR00778">
    <property type="entry name" value="HTHARSR"/>
</dbReference>
<reference evidence="5" key="1">
    <citation type="submission" date="2022-06" db="EMBL/GenBank/DDBJ databases">
        <authorList>
            <person name="Sun Q."/>
        </authorList>
    </citation>
    <scope>NUCLEOTIDE SEQUENCE</scope>
    <source>
        <strain evidence="5">S101</strain>
    </source>
</reference>
<evidence type="ECO:0000256" key="3">
    <source>
        <dbReference type="ARBA" id="ARBA00023163"/>
    </source>
</evidence>
<dbReference type="Pfam" id="PF01022">
    <property type="entry name" value="HTH_5"/>
    <property type="match status" value="1"/>
</dbReference>
<accession>A0AAJ1F9X2</accession>
<dbReference type="Gene3D" id="1.10.10.10">
    <property type="entry name" value="Winged helix-like DNA-binding domain superfamily/Winged helix DNA-binding domain"/>
    <property type="match status" value="1"/>
</dbReference>
<dbReference type="PANTHER" id="PTHR43132">
    <property type="entry name" value="ARSENICAL RESISTANCE OPERON REPRESSOR ARSR-RELATED"/>
    <property type="match status" value="1"/>
</dbReference>
<evidence type="ECO:0000313" key="6">
    <source>
        <dbReference type="Proteomes" id="UP001155380"/>
    </source>
</evidence>
<dbReference type="CDD" id="cd00090">
    <property type="entry name" value="HTH_ARSR"/>
    <property type="match status" value="1"/>
</dbReference>
<evidence type="ECO:0000313" key="5">
    <source>
        <dbReference type="EMBL" id="MCO5959824.1"/>
    </source>
</evidence>
<dbReference type="SMART" id="SM00418">
    <property type="entry name" value="HTH_ARSR"/>
    <property type="match status" value="1"/>
</dbReference>
<dbReference type="InterPro" id="IPR036390">
    <property type="entry name" value="WH_DNA-bd_sf"/>
</dbReference>
<evidence type="ECO:0000259" key="4">
    <source>
        <dbReference type="PROSITE" id="PS50987"/>
    </source>
</evidence>
<dbReference type="AlphaFoldDB" id="A0AAJ1F9X2"/>
<dbReference type="EMBL" id="JAMXLX010000012">
    <property type="protein sequence ID" value="MCO5959824.1"/>
    <property type="molecule type" value="Genomic_DNA"/>
</dbReference>
<dbReference type="GO" id="GO:0003700">
    <property type="term" value="F:DNA-binding transcription factor activity"/>
    <property type="evidence" value="ECO:0007669"/>
    <property type="project" value="InterPro"/>
</dbReference>
<proteinExistence type="predicted"/>
<dbReference type="InterPro" id="IPR011991">
    <property type="entry name" value="ArsR-like_HTH"/>
</dbReference>
<dbReference type="PROSITE" id="PS50987">
    <property type="entry name" value="HTH_ARSR_2"/>
    <property type="match status" value="1"/>
</dbReference>
<sequence>MIKQPRSDVGEEILLAAMANPRRLAILRVLRDGEISAGELGRKVTLSQSAASQHLSKLREAGLVDTRRDKQIVYYSFISPKAKEILRVLDDY</sequence>
<protein>
    <submittedName>
        <fullName evidence="5">Metalloregulator ArsR/SmtB family transcription factor</fullName>
    </submittedName>
</protein>
<keyword evidence="2" id="KW-0238">DNA-binding</keyword>
<dbReference type="InterPro" id="IPR036388">
    <property type="entry name" value="WH-like_DNA-bd_sf"/>
</dbReference>
<dbReference type="GO" id="GO:0003677">
    <property type="term" value="F:DNA binding"/>
    <property type="evidence" value="ECO:0007669"/>
    <property type="project" value="UniProtKB-KW"/>
</dbReference>
<keyword evidence="3" id="KW-0804">Transcription</keyword>
<evidence type="ECO:0000256" key="1">
    <source>
        <dbReference type="ARBA" id="ARBA00023015"/>
    </source>
</evidence>
<gene>
    <name evidence="5" type="ORF">NBH21_23930</name>
</gene>
<comment type="caution">
    <text evidence="5">The sequence shown here is derived from an EMBL/GenBank/DDBJ whole genome shotgun (WGS) entry which is preliminary data.</text>
</comment>